<dbReference type="SUPFAM" id="SSF57850">
    <property type="entry name" value="RING/U-box"/>
    <property type="match status" value="1"/>
</dbReference>
<dbReference type="PROSITE" id="PS50089">
    <property type="entry name" value="ZF_RING_2"/>
    <property type="match status" value="1"/>
</dbReference>
<dbReference type="Pfam" id="PF13920">
    <property type="entry name" value="zf-C3HC4_3"/>
    <property type="match status" value="1"/>
</dbReference>
<dbReference type="Gene3D" id="3.30.40.10">
    <property type="entry name" value="Zinc/RING finger domain, C3HC4 (zinc finger)"/>
    <property type="match status" value="1"/>
</dbReference>
<dbReference type="GO" id="GO:0016567">
    <property type="term" value="P:protein ubiquitination"/>
    <property type="evidence" value="ECO:0007669"/>
    <property type="project" value="TreeGrafter"/>
</dbReference>
<organism evidence="3 4">
    <name type="scientific">Striga hermonthica</name>
    <name type="common">Purple witchweed</name>
    <name type="synonym">Buchnera hermonthica</name>
    <dbReference type="NCBI Taxonomy" id="68872"/>
    <lineage>
        <taxon>Eukaryota</taxon>
        <taxon>Viridiplantae</taxon>
        <taxon>Streptophyta</taxon>
        <taxon>Embryophyta</taxon>
        <taxon>Tracheophyta</taxon>
        <taxon>Spermatophyta</taxon>
        <taxon>Magnoliopsida</taxon>
        <taxon>eudicotyledons</taxon>
        <taxon>Gunneridae</taxon>
        <taxon>Pentapetalae</taxon>
        <taxon>asterids</taxon>
        <taxon>lamiids</taxon>
        <taxon>Lamiales</taxon>
        <taxon>Orobanchaceae</taxon>
        <taxon>Buchnereae</taxon>
        <taxon>Striga</taxon>
    </lineage>
</organism>
<keyword evidence="1" id="KW-0863">Zinc-finger</keyword>
<dbReference type="AlphaFoldDB" id="A0A9N7NKX5"/>
<keyword evidence="1" id="KW-0479">Metal-binding</keyword>
<evidence type="ECO:0000256" key="1">
    <source>
        <dbReference type="PROSITE-ProRule" id="PRU00175"/>
    </source>
</evidence>
<protein>
    <submittedName>
        <fullName evidence="3">RING/U-box superfamily protein</fullName>
    </submittedName>
</protein>
<proteinExistence type="predicted"/>
<accession>A0A9N7NKX5</accession>
<reference evidence="3" key="1">
    <citation type="submission" date="2019-12" db="EMBL/GenBank/DDBJ databases">
        <authorList>
            <person name="Scholes J."/>
        </authorList>
    </citation>
    <scope>NUCLEOTIDE SEQUENCE</scope>
</reference>
<dbReference type="OrthoDB" id="1630758at2759"/>
<dbReference type="EMBL" id="CACSLK010027840">
    <property type="protein sequence ID" value="CAA0833730.1"/>
    <property type="molecule type" value="Genomic_DNA"/>
</dbReference>
<dbReference type="GO" id="GO:0008270">
    <property type="term" value="F:zinc ion binding"/>
    <property type="evidence" value="ECO:0007669"/>
    <property type="project" value="UniProtKB-KW"/>
</dbReference>
<gene>
    <name evidence="3" type="ORF">SHERM_28988</name>
</gene>
<dbReference type="InterPro" id="IPR001841">
    <property type="entry name" value="Znf_RING"/>
</dbReference>
<comment type="caution">
    <text evidence="3">The sequence shown here is derived from an EMBL/GenBank/DDBJ whole genome shotgun (WGS) entry which is preliminary data.</text>
</comment>
<dbReference type="PANTHER" id="PTHR15315">
    <property type="entry name" value="RING FINGER PROTEIN 41, 151"/>
    <property type="match status" value="1"/>
</dbReference>
<dbReference type="PANTHER" id="PTHR15315:SF22">
    <property type="entry name" value="OS01G0905700 PROTEIN"/>
    <property type="match status" value="1"/>
</dbReference>
<evidence type="ECO:0000313" key="4">
    <source>
        <dbReference type="Proteomes" id="UP001153555"/>
    </source>
</evidence>
<name>A0A9N7NKX5_STRHE</name>
<dbReference type="SMART" id="SM00184">
    <property type="entry name" value="RING"/>
    <property type="match status" value="1"/>
</dbReference>
<keyword evidence="4" id="KW-1185">Reference proteome</keyword>
<feature type="domain" description="RING-type" evidence="2">
    <location>
        <begin position="92"/>
        <end position="130"/>
    </location>
</feature>
<evidence type="ECO:0000259" key="2">
    <source>
        <dbReference type="PROSITE" id="PS50089"/>
    </source>
</evidence>
<dbReference type="InterPro" id="IPR013083">
    <property type="entry name" value="Znf_RING/FYVE/PHD"/>
</dbReference>
<evidence type="ECO:0000313" key="3">
    <source>
        <dbReference type="EMBL" id="CAA0833730.1"/>
    </source>
</evidence>
<dbReference type="GO" id="GO:0061630">
    <property type="term" value="F:ubiquitin protein ligase activity"/>
    <property type="evidence" value="ECO:0007669"/>
    <property type="project" value="TreeGrafter"/>
</dbReference>
<sequence>MDCSCLDAFLSFVGVFNILVYKVYVDGMPIARPEERKATLREFYCIIYPMLKQVEGNMIELMEEKLKGPKKCDDPEHNKTSCRDSEETEDECGICMEMNTKVALPICGHSMCISCFNEWYVRSRSCPFCRGSLKRVASSDLWVLTSNSDVVDAFTLAKDNLTRLYSYIDKLPLLVSDDSLFIYNYLI</sequence>
<dbReference type="Proteomes" id="UP001153555">
    <property type="component" value="Unassembled WGS sequence"/>
</dbReference>
<keyword evidence="1" id="KW-0862">Zinc</keyword>